<protein>
    <submittedName>
        <fullName evidence="1">Uncharacterized protein</fullName>
    </submittedName>
</protein>
<gene>
    <name evidence="1" type="ORF">CEV33_4099</name>
</gene>
<organism evidence="1 2">
    <name type="scientific">Brucella grignonensis</name>
    <dbReference type="NCBI Taxonomy" id="94627"/>
    <lineage>
        <taxon>Bacteria</taxon>
        <taxon>Pseudomonadati</taxon>
        <taxon>Pseudomonadota</taxon>
        <taxon>Alphaproteobacteria</taxon>
        <taxon>Hyphomicrobiales</taxon>
        <taxon>Brucellaceae</taxon>
        <taxon>Brucella/Ochrobactrum group</taxon>
        <taxon>Brucella</taxon>
    </lineage>
</organism>
<evidence type="ECO:0000313" key="2">
    <source>
        <dbReference type="Proteomes" id="UP000216478"/>
    </source>
</evidence>
<keyword evidence="2" id="KW-1185">Reference proteome</keyword>
<proteinExistence type="predicted"/>
<accession>A0A256FQ56</accession>
<reference evidence="1 2" key="1">
    <citation type="submission" date="2017-07" db="EMBL/GenBank/DDBJ databases">
        <title>Phylogenetic study on the rhizospheric bacterium Ochrobactrum sp. A44.</title>
        <authorList>
            <person name="Krzyzanowska D.M."/>
            <person name="Ossowicki A."/>
            <person name="Rajewska M."/>
            <person name="Maciag T."/>
            <person name="Kaczynski Z."/>
            <person name="Czerwicka M."/>
            <person name="Jafra S."/>
        </authorList>
    </citation>
    <scope>NUCLEOTIDE SEQUENCE [LARGE SCALE GENOMIC DNA]</scope>
    <source>
        <strain evidence="1 2">OgA9a</strain>
    </source>
</reference>
<sequence length="54" mass="6073">MHLNDFANKTRPKVSGIFRNTLEDAIICCTIQLNKLANRAMLLPSKFDIRIAGV</sequence>
<dbReference type="Proteomes" id="UP000216478">
    <property type="component" value="Unassembled WGS sequence"/>
</dbReference>
<dbReference type="AlphaFoldDB" id="A0A256FQ56"/>
<name>A0A256FQ56_9HYPH</name>
<comment type="caution">
    <text evidence="1">The sequence shown here is derived from an EMBL/GenBank/DDBJ whole genome shotgun (WGS) entry which is preliminary data.</text>
</comment>
<evidence type="ECO:0000313" key="1">
    <source>
        <dbReference type="EMBL" id="OYR16974.1"/>
    </source>
</evidence>
<dbReference type="EMBL" id="NNRL01000148">
    <property type="protein sequence ID" value="OYR16974.1"/>
    <property type="molecule type" value="Genomic_DNA"/>
</dbReference>